<dbReference type="PANTHER" id="PTHR47814:SF1">
    <property type="entry name" value="PEPTIDYL-TRNA HYDROLASE ARFB"/>
    <property type="match status" value="1"/>
</dbReference>
<dbReference type="AlphaFoldDB" id="A0A4D9DJC3"/>
<proteinExistence type="inferred from homology"/>
<protein>
    <submittedName>
        <fullName evidence="4">Isoflavone 2'-hydroxylase-like</fullName>
    </submittedName>
</protein>
<evidence type="ECO:0000256" key="1">
    <source>
        <dbReference type="ARBA" id="ARBA00010835"/>
    </source>
</evidence>
<keyword evidence="5" id="KW-1185">Reference proteome</keyword>
<comment type="similarity">
    <text evidence="1">Belongs to the prokaryotic/mitochondrial release factor family.</text>
</comment>
<name>A0A4D9DJC3_9SAUR</name>
<dbReference type="GO" id="GO:0072344">
    <property type="term" value="P:rescue of stalled ribosome"/>
    <property type="evidence" value="ECO:0007669"/>
    <property type="project" value="TreeGrafter"/>
</dbReference>
<dbReference type="InterPro" id="IPR000352">
    <property type="entry name" value="Pep_chain_release_fac_I"/>
</dbReference>
<dbReference type="GO" id="GO:0004045">
    <property type="term" value="F:peptidyl-tRNA hydrolase activity"/>
    <property type="evidence" value="ECO:0007669"/>
    <property type="project" value="TreeGrafter"/>
</dbReference>
<feature type="region of interest" description="Disordered" evidence="2">
    <location>
        <begin position="109"/>
        <end position="155"/>
    </location>
</feature>
<evidence type="ECO:0000313" key="5">
    <source>
        <dbReference type="Proteomes" id="UP000297703"/>
    </source>
</evidence>
<comment type="caution">
    <text evidence="4">The sequence shown here is derived from an EMBL/GenBank/DDBJ whole genome shotgun (WGS) entry which is preliminary data.</text>
</comment>
<dbReference type="GO" id="GO:0003747">
    <property type="term" value="F:translation release factor activity"/>
    <property type="evidence" value="ECO:0007669"/>
    <property type="project" value="InterPro"/>
</dbReference>
<feature type="domain" description="Prokaryotic-type class I peptide chain release factors" evidence="3">
    <location>
        <begin position="27"/>
        <end position="144"/>
    </location>
</feature>
<evidence type="ECO:0000256" key="2">
    <source>
        <dbReference type="SAM" id="MobiDB-lite"/>
    </source>
</evidence>
<dbReference type="STRING" id="55544.A0A4D9DJC3"/>
<feature type="compositionally biased region" description="Basic and acidic residues" evidence="2">
    <location>
        <begin position="142"/>
        <end position="155"/>
    </location>
</feature>
<dbReference type="PANTHER" id="PTHR47814">
    <property type="entry name" value="PEPTIDYL-TRNA HYDROLASE ARFB"/>
    <property type="match status" value="1"/>
</dbReference>
<dbReference type="OrthoDB" id="270639at2759"/>
<evidence type="ECO:0000259" key="3">
    <source>
        <dbReference type="Pfam" id="PF00472"/>
    </source>
</evidence>
<dbReference type="NCBIfam" id="NF006718">
    <property type="entry name" value="PRK09256.1"/>
    <property type="match status" value="1"/>
</dbReference>
<dbReference type="EMBL" id="QXTE01015869">
    <property type="protein sequence ID" value="TFJ95063.1"/>
    <property type="molecule type" value="Genomic_DNA"/>
</dbReference>
<dbReference type="Gene3D" id="3.30.160.20">
    <property type="match status" value="1"/>
</dbReference>
<evidence type="ECO:0000313" key="4">
    <source>
        <dbReference type="EMBL" id="TFJ95063.1"/>
    </source>
</evidence>
<organism evidence="4 5">
    <name type="scientific">Platysternon megacephalum</name>
    <name type="common">big-headed turtle</name>
    <dbReference type="NCBI Taxonomy" id="55544"/>
    <lineage>
        <taxon>Eukaryota</taxon>
        <taxon>Metazoa</taxon>
        <taxon>Chordata</taxon>
        <taxon>Craniata</taxon>
        <taxon>Vertebrata</taxon>
        <taxon>Euteleostomi</taxon>
        <taxon>Archelosauria</taxon>
        <taxon>Testudinata</taxon>
        <taxon>Testudines</taxon>
        <taxon>Cryptodira</taxon>
        <taxon>Durocryptodira</taxon>
        <taxon>Testudinoidea</taxon>
        <taxon>Platysternidae</taxon>
        <taxon>Platysternon</taxon>
    </lineage>
</organism>
<accession>A0A4D9DJC3</accession>
<dbReference type="GO" id="GO:0043022">
    <property type="term" value="F:ribosome binding"/>
    <property type="evidence" value="ECO:0007669"/>
    <property type="project" value="TreeGrafter"/>
</dbReference>
<reference evidence="4 5" key="2">
    <citation type="submission" date="2019-04" db="EMBL/GenBank/DDBJ databases">
        <title>The genome sequence of big-headed turtle.</title>
        <authorList>
            <person name="Gong S."/>
        </authorList>
    </citation>
    <scope>NUCLEOTIDE SEQUENCE [LARGE SCALE GENOMIC DNA]</scope>
    <source>
        <strain evidence="4">DO16091913</strain>
        <tissue evidence="4">Muscle</tissue>
    </source>
</reference>
<dbReference type="SUPFAM" id="SSF75620">
    <property type="entry name" value="Release factor"/>
    <property type="match status" value="1"/>
</dbReference>
<sequence>MRDDGGMDLIVPAGPGLPGGLVVPGAMLVERFSRASGPGGQGVNTTDSRVELELVIASLDALVTEAQFRRLASALTASFPSGIMVVTAQEHRAQRRNRVAARERMAVLLRSALAPPPPARGKTKPTRGSQLRRLDAKRRRSETKIGRSRPRPDTT</sequence>
<reference evidence="4 5" key="1">
    <citation type="submission" date="2019-04" db="EMBL/GenBank/DDBJ databases">
        <title>Draft genome of the big-headed turtle Platysternon megacephalum.</title>
        <authorList>
            <person name="Gong S."/>
        </authorList>
    </citation>
    <scope>NUCLEOTIDE SEQUENCE [LARGE SCALE GENOMIC DNA]</scope>
    <source>
        <strain evidence="4">DO16091913</strain>
        <tissue evidence="4">Muscle</tissue>
    </source>
</reference>
<dbReference type="Proteomes" id="UP000297703">
    <property type="component" value="Unassembled WGS sequence"/>
</dbReference>
<dbReference type="InterPro" id="IPR045853">
    <property type="entry name" value="Pep_chain_release_fac_I_sf"/>
</dbReference>
<gene>
    <name evidence="4" type="ORF">DR999_PMT23549</name>
</gene>
<dbReference type="Pfam" id="PF00472">
    <property type="entry name" value="RF-1"/>
    <property type="match status" value="1"/>
</dbReference>